<dbReference type="Gene3D" id="3.10.330.10">
    <property type="match status" value="1"/>
</dbReference>
<feature type="region of interest" description="Disordered" evidence="1">
    <location>
        <begin position="339"/>
        <end position="390"/>
    </location>
</feature>
<organism evidence="2 3">
    <name type="scientific">Streblomastix strix</name>
    <dbReference type="NCBI Taxonomy" id="222440"/>
    <lineage>
        <taxon>Eukaryota</taxon>
        <taxon>Metamonada</taxon>
        <taxon>Preaxostyla</taxon>
        <taxon>Oxymonadida</taxon>
        <taxon>Streblomastigidae</taxon>
        <taxon>Streblomastix</taxon>
    </lineage>
</organism>
<gene>
    <name evidence="2" type="ORF">EZS28_029708</name>
</gene>
<evidence type="ECO:0000256" key="1">
    <source>
        <dbReference type="SAM" id="MobiDB-lite"/>
    </source>
</evidence>
<feature type="compositionally biased region" description="Acidic residues" evidence="1">
    <location>
        <begin position="343"/>
        <end position="368"/>
    </location>
</feature>
<dbReference type="Proteomes" id="UP000324800">
    <property type="component" value="Unassembled WGS sequence"/>
</dbReference>
<dbReference type="AlphaFoldDB" id="A0A5J4UX04"/>
<dbReference type="PANTHER" id="PTHR12555">
    <property type="entry name" value="UBIQUITIN FUSION DEGRADATON PROTEIN 1"/>
    <property type="match status" value="1"/>
</dbReference>
<evidence type="ECO:0000313" key="2">
    <source>
        <dbReference type="EMBL" id="KAA6374764.1"/>
    </source>
</evidence>
<evidence type="ECO:0000313" key="3">
    <source>
        <dbReference type="Proteomes" id="UP000324800"/>
    </source>
</evidence>
<dbReference type="OrthoDB" id="422728at2759"/>
<proteinExistence type="predicted"/>
<sequence>MSSDSSSMTKIHRLSKPNIDQESLIRSTNRIILPSEWESLLFTDKSAQQYCVPPLFEITALKNNKKVYVGFESCSIRKFVIVPPWVLNILGNENEEVRVTRIRQLDLCTGMTLIPLQSLFFDEIENPEFCLLNALHFKYSAITKGQIIELGFGAKTFSVLIGDCKPQESVYLLNCQAECKVDPKYKADKHTKINIDQPTEEMFVDSGDYKYLRLMHVRNTSCLCINVDTNIGDTAVFVSRKDKFPKLNRFYWSSIQYETGSSGDGDDEEPILIPSAKMILQSENRWNEDESDYVEDIYIGILGVGSEAAHFVVRVSEIPQEQYQNQLKEQQEYHRSCHVKFTDEDDDEDDEEEEEEEEDDEWEYEDESSQLVKQEAKPKQLPMPPAPSKPKVVYKRCSNCHEKLPEERVVMHERYCAQKIKICPTCSFKVGVNHFDKHTQLIHTPIICACGLHISSVRNIPMHLQGHCPENEEVCPVCSLRVKRRSWLKHREECDHAIFSCAGCGLRMNGSNLLQHIRTVHTKKKQ</sequence>
<dbReference type="InterPro" id="IPR042299">
    <property type="entry name" value="Ufd1-like_Nn"/>
</dbReference>
<dbReference type="Gene3D" id="3.30.40.10">
    <property type="entry name" value="Zinc/RING finger domain, C3HC4 (zinc finger)"/>
    <property type="match status" value="1"/>
</dbReference>
<protein>
    <submittedName>
        <fullName evidence="2">Uncharacterized protein</fullName>
    </submittedName>
</protein>
<dbReference type="InterPro" id="IPR004854">
    <property type="entry name" value="Ufd1-like"/>
</dbReference>
<dbReference type="InterPro" id="IPR013083">
    <property type="entry name" value="Znf_RING/FYVE/PHD"/>
</dbReference>
<dbReference type="GO" id="GO:0034098">
    <property type="term" value="C:VCP-NPL4-UFD1 AAA ATPase complex"/>
    <property type="evidence" value="ECO:0007669"/>
    <property type="project" value="TreeGrafter"/>
</dbReference>
<comment type="caution">
    <text evidence="2">The sequence shown here is derived from an EMBL/GenBank/DDBJ whole genome shotgun (WGS) entry which is preliminary data.</text>
</comment>
<dbReference type="PANTHER" id="PTHR12555:SF15">
    <property type="entry name" value="FUSION DEGRADATION PROTEIN (UFD1), PUTATIVE (AFU_ORTHOLOGUE AFUA_4G04640)-RELATED"/>
    <property type="match status" value="1"/>
</dbReference>
<reference evidence="2 3" key="1">
    <citation type="submission" date="2019-03" db="EMBL/GenBank/DDBJ databases">
        <title>Single cell metagenomics reveals metabolic interactions within the superorganism composed of flagellate Streblomastix strix and complex community of Bacteroidetes bacteria on its surface.</title>
        <authorList>
            <person name="Treitli S.C."/>
            <person name="Kolisko M."/>
            <person name="Husnik F."/>
            <person name="Keeling P."/>
            <person name="Hampl V."/>
        </authorList>
    </citation>
    <scope>NUCLEOTIDE SEQUENCE [LARGE SCALE GENOMIC DNA]</scope>
    <source>
        <strain evidence="2">ST1C</strain>
    </source>
</reference>
<dbReference type="Gene3D" id="2.40.40.50">
    <property type="entry name" value="Ubiquitin fusion degradation protein UFD1, N-terminal domain"/>
    <property type="match status" value="1"/>
</dbReference>
<name>A0A5J4UX04_9EUKA</name>
<dbReference type="GO" id="GO:0031593">
    <property type="term" value="F:polyubiquitin modification-dependent protein binding"/>
    <property type="evidence" value="ECO:0007669"/>
    <property type="project" value="TreeGrafter"/>
</dbReference>
<accession>A0A5J4UX04</accession>
<dbReference type="GO" id="GO:0006511">
    <property type="term" value="P:ubiquitin-dependent protein catabolic process"/>
    <property type="evidence" value="ECO:0007669"/>
    <property type="project" value="InterPro"/>
</dbReference>
<dbReference type="EMBL" id="SNRW01011729">
    <property type="protein sequence ID" value="KAA6374764.1"/>
    <property type="molecule type" value="Genomic_DNA"/>
</dbReference>
<dbReference type="GO" id="GO:0036503">
    <property type="term" value="P:ERAD pathway"/>
    <property type="evidence" value="ECO:0007669"/>
    <property type="project" value="TreeGrafter"/>
</dbReference>